<evidence type="ECO:0000256" key="1">
    <source>
        <dbReference type="SAM" id="MobiDB-lite"/>
    </source>
</evidence>
<dbReference type="InterPro" id="IPR038610">
    <property type="entry name" value="FliK-like_C_sf"/>
</dbReference>
<keyword evidence="3" id="KW-0966">Cell projection</keyword>
<evidence type="ECO:0000313" key="3">
    <source>
        <dbReference type="EMBL" id="MCW2305692.1"/>
    </source>
</evidence>
<evidence type="ECO:0000259" key="2">
    <source>
        <dbReference type="Pfam" id="PF02120"/>
    </source>
</evidence>
<keyword evidence="3" id="KW-0969">Cilium</keyword>
<feature type="compositionally biased region" description="Low complexity" evidence="1">
    <location>
        <begin position="85"/>
        <end position="95"/>
    </location>
</feature>
<sequence length="530" mass="54486">MFDIGFTSDSVRTSDPMVLVKRNRGGEDTFGRMLDRPEPREAQRPSEPPRDSAAPERSKAAAPADRARSERQPSTKPAEPRVESEPAADAAADTPDTLETEDTAALEDAATNEDGTTTSREELVTKLTEAKTEDGEPLLTDPDDIEHLADLLLELQAANGSGATRSAEEILQEINALLGDRTLADGTELANLIAQSSDDPVGAVIAGLAEQDALLQRLLTGAGAGEPAAARGAAEAASAAATKGAAGPQQAAAEPNAKGTQAGAQHPNTATDDAAKAADARPASLFGSEPAADGDGEGDANLAKLFGHLAGKEGGSKAAASATAGANAQTSASALLSQTIGQAAAAPVAAAPAAMAMPDTPNNFILTPTGVSAAATAQQVVQTPQVAAQAATAASSAAVEIAKFARQGETRFEIRLDPPELGRVDVRLRVGDDGIVRAHLFVERSETLDMFMRDPRALERSLEQQGIKTAEGGLEFSLSSDNGSQTASQDGDGEPSFFGGDSMDEIDAAERPVATYTMRAAHNGRLDVRI</sequence>
<feature type="region of interest" description="Disordered" evidence="1">
    <location>
        <begin position="474"/>
        <end position="503"/>
    </location>
</feature>
<protein>
    <submittedName>
        <fullName evidence="3">Flagellar hook-length control protein FliK</fullName>
    </submittedName>
</protein>
<name>A0ABT3H5K8_9HYPH</name>
<feature type="compositionally biased region" description="Low complexity" evidence="1">
    <location>
        <begin position="241"/>
        <end position="257"/>
    </location>
</feature>
<reference evidence="4" key="1">
    <citation type="submission" date="2023-07" db="EMBL/GenBank/DDBJ databases">
        <title>Genome sequencing of Purple Non-Sulfur Bacteria from various extreme environments.</title>
        <authorList>
            <person name="Mayer M."/>
        </authorList>
    </citation>
    <scope>NUCLEOTIDE SEQUENCE [LARGE SCALE GENOMIC DNA]</scope>
    <source>
        <strain evidence="4">DSM 17935</strain>
    </source>
</reference>
<dbReference type="InterPro" id="IPR021136">
    <property type="entry name" value="Flagellar_hook_control-like_C"/>
</dbReference>
<feature type="region of interest" description="Disordered" evidence="1">
    <location>
        <begin position="1"/>
        <end position="99"/>
    </location>
</feature>
<organism evidence="3 4">
    <name type="scientific">Rhodobium gokarnense</name>
    <dbReference type="NCBI Taxonomy" id="364296"/>
    <lineage>
        <taxon>Bacteria</taxon>
        <taxon>Pseudomonadati</taxon>
        <taxon>Pseudomonadota</taxon>
        <taxon>Alphaproteobacteria</taxon>
        <taxon>Hyphomicrobiales</taxon>
        <taxon>Rhodobiaceae</taxon>
        <taxon>Rhodobium</taxon>
    </lineage>
</organism>
<feature type="region of interest" description="Disordered" evidence="1">
    <location>
        <begin position="241"/>
        <end position="299"/>
    </location>
</feature>
<gene>
    <name evidence="3" type="ORF">M2319_000008</name>
</gene>
<feature type="compositionally biased region" description="Polar residues" evidence="1">
    <location>
        <begin position="258"/>
        <end position="268"/>
    </location>
</feature>
<dbReference type="EMBL" id="JAOQNS010000001">
    <property type="protein sequence ID" value="MCW2305692.1"/>
    <property type="molecule type" value="Genomic_DNA"/>
</dbReference>
<feature type="domain" description="Flagellar hook-length control protein-like C-terminal" evidence="2">
    <location>
        <begin position="401"/>
        <end position="483"/>
    </location>
</feature>
<feature type="compositionally biased region" description="Basic and acidic residues" evidence="1">
    <location>
        <begin position="24"/>
        <end position="84"/>
    </location>
</feature>
<keyword evidence="3" id="KW-0282">Flagellum</keyword>
<comment type="caution">
    <text evidence="3">The sequence shown here is derived from an EMBL/GenBank/DDBJ whole genome shotgun (WGS) entry which is preliminary data.</text>
</comment>
<dbReference type="RefSeq" id="WP_264599384.1">
    <property type="nucleotide sequence ID" value="NZ_JAOQNS010000001.1"/>
</dbReference>
<dbReference type="Pfam" id="PF02120">
    <property type="entry name" value="Flg_hook"/>
    <property type="match status" value="1"/>
</dbReference>
<dbReference type="Gene3D" id="3.30.750.140">
    <property type="match status" value="1"/>
</dbReference>
<keyword evidence="4" id="KW-1185">Reference proteome</keyword>
<evidence type="ECO:0000313" key="4">
    <source>
        <dbReference type="Proteomes" id="UP001209755"/>
    </source>
</evidence>
<feature type="compositionally biased region" description="Polar residues" evidence="1">
    <location>
        <begin position="477"/>
        <end position="489"/>
    </location>
</feature>
<proteinExistence type="predicted"/>
<dbReference type="CDD" id="cd17470">
    <property type="entry name" value="T3SS_Flik_C"/>
    <property type="match status" value="1"/>
</dbReference>
<dbReference type="Proteomes" id="UP001209755">
    <property type="component" value="Unassembled WGS sequence"/>
</dbReference>
<accession>A0ABT3H5K8</accession>